<dbReference type="GO" id="GO:0007091">
    <property type="term" value="P:metaphase/anaphase transition of mitotic cell cycle"/>
    <property type="evidence" value="ECO:0007669"/>
    <property type="project" value="TreeGrafter"/>
</dbReference>
<evidence type="ECO:0000256" key="6">
    <source>
        <dbReference type="PROSITE-ProRule" id="PRU00330"/>
    </source>
</evidence>
<dbReference type="InterPro" id="IPR014786">
    <property type="entry name" value="ANAPC2_C"/>
</dbReference>
<dbReference type="InterPro" id="IPR036388">
    <property type="entry name" value="WH-like_DNA-bd_sf"/>
</dbReference>
<dbReference type="SUPFAM" id="SSF75632">
    <property type="entry name" value="Cullin homology domain"/>
    <property type="match status" value="1"/>
</dbReference>
<proteinExistence type="inferred from homology"/>
<dbReference type="InterPro" id="IPR016158">
    <property type="entry name" value="Cullin_homology"/>
</dbReference>
<dbReference type="Gene3D" id="3.30.230.130">
    <property type="entry name" value="Cullin, Chain C, Domain 2"/>
    <property type="match status" value="1"/>
</dbReference>
<dbReference type="FunCoup" id="A0A7R8YNJ7">
    <property type="interactions" value="884"/>
</dbReference>
<dbReference type="FunFam" id="1.10.10.10:FF:000554">
    <property type="entry name" value="Anaphase-promoting complex subunit 2"/>
    <property type="match status" value="1"/>
</dbReference>
<evidence type="ECO:0000256" key="1">
    <source>
        <dbReference type="ARBA" id="ARBA00016068"/>
    </source>
</evidence>
<dbReference type="GO" id="GO:0031625">
    <property type="term" value="F:ubiquitin protein ligase binding"/>
    <property type="evidence" value="ECO:0007669"/>
    <property type="project" value="InterPro"/>
</dbReference>
<dbReference type="Gene3D" id="1.20.1310.10">
    <property type="entry name" value="Cullin Repeats"/>
    <property type="match status" value="1"/>
</dbReference>
<dbReference type="InterPro" id="IPR044554">
    <property type="entry name" value="ANAPC2"/>
</dbReference>
<name>A0A7R8YNJ7_HERIL</name>
<evidence type="ECO:0000313" key="8">
    <source>
        <dbReference type="EMBL" id="CAD7078540.1"/>
    </source>
</evidence>
<dbReference type="Proteomes" id="UP000594454">
    <property type="component" value="Chromosome 1"/>
</dbReference>
<dbReference type="InterPro" id="IPR036317">
    <property type="entry name" value="Cullin_homology_sf"/>
</dbReference>
<dbReference type="PANTHER" id="PTHR45957:SF1">
    <property type="entry name" value="ANAPHASE-PROMOTING COMPLEX SUBUNIT 2"/>
    <property type="match status" value="1"/>
</dbReference>
<evidence type="ECO:0000259" key="7">
    <source>
        <dbReference type="PROSITE" id="PS50069"/>
    </source>
</evidence>
<dbReference type="InterPro" id="IPR036390">
    <property type="entry name" value="WH_DNA-bd_sf"/>
</dbReference>
<evidence type="ECO:0000256" key="5">
    <source>
        <dbReference type="ARBA" id="ARBA00023306"/>
    </source>
</evidence>
<organism evidence="8 9">
    <name type="scientific">Hermetia illucens</name>
    <name type="common">Black soldier fly</name>
    <dbReference type="NCBI Taxonomy" id="343691"/>
    <lineage>
        <taxon>Eukaryota</taxon>
        <taxon>Metazoa</taxon>
        <taxon>Ecdysozoa</taxon>
        <taxon>Arthropoda</taxon>
        <taxon>Hexapoda</taxon>
        <taxon>Insecta</taxon>
        <taxon>Pterygota</taxon>
        <taxon>Neoptera</taxon>
        <taxon>Endopterygota</taxon>
        <taxon>Diptera</taxon>
        <taxon>Brachycera</taxon>
        <taxon>Stratiomyomorpha</taxon>
        <taxon>Stratiomyidae</taxon>
        <taxon>Hermetiinae</taxon>
        <taxon>Hermetia</taxon>
    </lineage>
</organism>
<dbReference type="SMART" id="SM01013">
    <property type="entry name" value="APC2"/>
    <property type="match status" value="1"/>
</dbReference>
<keyword evidence="5" id="KW-0131">Cell cycle</keyword>
<evidence type="ECO:0000313" key="9">
    <source>
        <dbReference type="Proteomes" id="UP000594454"/>
    </source>
</evidence>
<dbReference type="OrthoDB" id="5581181at2759"/>
<feature type="domain" description="Cullin family profile" evidence="7">
    <location>
        <begin position="417"/>
        <end position="658"/>
    </location>
</feature>
<comment type="similarity">
    <text evidence="6">Belongs to the cullin family.</text>
</comment>
<reference evidence="8 9" key="1">
    <citation type="submission" date="2020-11" db="EMBL/GenBank/DDBJ databases">
        <authorList>
            <person name="Wallbank WR R."/>
            <person name="Pardo Diaz C."/>
            <person name="Kozak K."/>
            <person name="Martin S."/>
            <person name="Jiggins C."/>
            <person name="Moest M."/>
            <person name="Warren A I."/>
            <person name="Generalovic N T."/>
            <person name="Byers J.R.P. K."/>
            <person name="Montejo-Kovacevich G."/>
            <person name="Yen C E."/>
        </authorList>
    </citation>
    <scope>NUCLEOTIDE SEQUENCE [LARGE SCALE GENOMIC DNA]</scope>
</reference>
<dbReference type="InParanoid" id="A0A7R8YNJ7"/>
<dbReference type="GO" id="GO:0006511">
    <property type="term" value="P:ubiquitin-dependent protein catabolic process"/>
    <property type="evidence" value="ECO:0007669"/>
    <property type="project" value="InterPro"/>
</dbReference>
<dbReference type="GO" id="GO:0070979">
    <property type="term" value="P:protein K11-linked ubiquitination"/>
    <property type="evidence" value="ECO:0007669"/>
    <property type="project" value="TreeGrafter"/>
</dbReference>
<keyword evidence="4" id="KW-0833">Ubl conjugation pathway</keyword>
<dbReference type="InterPro" id="IPR059120">
    <property type="entry name" value="Cullin-like_AB"/>
</dbReference>
<dbReference type="SMART" id="SM00182">
    <property type="entry name" value="CULLIN"/>
    <property type="match status" value="1"/>
</dbReference>
<keyword evidence="9" id="KW-1185">Reference proteome</keyword>
<accession>A0A7R8YNJ7</accession>
<dbReference type="FunFam" id="1.20.1310.10:FF:000052">
    <property type="entry name" value="Anaphase-promoting complex subunit 2"/>
    <property type="match status" value="1"/>
</dbReference>
<dbReference type="Pfam" id="PF25773">
    <property type="entry name" value="TPR_ANAPC2"/>
    <property type="match status" value="1"/>
</dbReference>
<dbReference type="GO" id="GO:0051301">
    <property type="term" value="P:cell division"/>
    <property type="evidence" value="ECO:0007669"/>
    <property type="project" value="UniProtKB-KW"/>
</dbReference>
<dbReference type="EMBL" id="LR899009">
    <property type="protein sequence ID" value="CAD7078540.1"/>
    <property type="molecule type" value="Genomic_DNA"/>
</dbReference>
<evidence type="ECO:0000256" key="3">
    <source>
        <dbReference type="ARBA" id="ARBA00022776"/>
    </source>
</evidence>
<dbReference type="InterPro" id="IPR057975">
    <property type="entry name" value="TPR_ANAPC2"/>
</dbReference>
<sequence>MTDIDAVWERTCKVFPILKKTLSETSVGNEDIEHVIRELSALGLCESVYESAFIEFDFILRQQIVPRFWKHFESVPDPDTGFYNFQLAVHELYSDFSRAQEVLRRLTLFRQVCRLKNQEKVAKSEEATFDELFRSVLLSQLAANFNDIVYAFYKVSFRIFANSYDNNDQDEFAEDMIELNCNGCGKETERCRCQELVCAFNTTNKHLYKMHLLDKLAGYTLTNLIQERITAHVEETCKGVFDASHIKNLQKWLDTIVINWLTRIFNRGSSKISEGDGYTHNVIENFRIKLSYFLYETYAKLIIDQFFNIIIDFPDSQLAIDDLKVCLEKIDLRKHLIKTLKQSLEARLLHPGVNTMDILTGYVAAIKAIRHLDPSGVLLETTTEPIKEYLRKRSDTVRCVITGLTEEGPTDLAEELAKSETLKENVDVKGKDEMLNWEVWNPDPIDASPVPRPKRTSRSADIISMVVDIYGSKELFVNEYRNLLADRLLVQLDFNPEKEIRNLELLKLRFGDSLLHSCEVMLKDISDSKRINSHIQSDLNYSNGKAFPISSLILSSQFWPAFNKETLELPDEIQDEFKKYTTSYEAYKGNRTLVWRPVTGRVVLEIELAGRTLEMTVNPTQAAIIHYFQERNEWALEELSGLLKIPPSILRKRISFWQTQGLIKERDTDIYTLIDEMEQSQVDPSQSQEICEEDESESAMASASDQREEELQVFWSYIVGMLTNLDSMPIERIHQMLKMFASHGSGVEFTQEELKNFLQRKVREYKLIYNGGVYHLPK</sequence>
<dbReference type="AlphaFoldDB" id="A0A7R8YNJ7"/>
<protein>
    <recommendedName>
        <fullName evidence="1">Anaphase-promoting complex subunit 2</fullName>
    </recommendedName>
</protein>
<evidence type="ECO:0000256" key="2">
    <source>
        <dbReference type="ARBA" id="ARBA00022618"/>
    </source>
</evidence>
<gene>
    <name evidence="8" type="ORF">HERILL_LOCUS1801</name>
</gene>
<dbReference type="GO" id="GO:0005680">
    <property type="term" value="C:anaphase-promoting complex"/>
    <property type="evidence" value="ECO:0007669"/>
    <property type="project" value="TreeGrafter"/>
</dbReference>
<dbReference type="Gene3D" id="1.10.10.10">
    <property type="entry name" value="Winged helix-like DNA-binding domain superfamily/Winged helix DNA-binding domain"/>
    <property type="match status" value="1"/>
</dbReference>
<evidence type="ECO:0000256" key="4">
    <source>
        <dbReference type="ARBA" id="ARBA00022786"/>
    </source>
</evidence>
<dbReference type="PANTHER" id="PTHR45957">
    <property type="entry name" value="ANAPHASE-PROMOTING COMPLEX SUBUNIT 2"/>
    <property type="match status" value="1"/>
</dbReference>
<dbReference type="PROSITE" id="PS50069">
    <property type="entry name" value="CULLIN_2"/>
    <property type="match status" value="1"/>
</dbReference>
<dbReference type="Pfam" id="PF08672">
    <property type="entry name" value="ANAPC2"/>
    <property type="match status" value="1"/>
</dbReference>
<dbReference type="SUPFAM" id="SSF46785">
    <property type="entry name" value="Winged helix' DNA-binding domain"/>
    <property type="match status" value="1"/>
</dbReference>
<dbReference type="Pfam" id="PF26557">
    <property type="entry name" value="Cullin_AB"/>
    <property type="match status" value="1"/>
</dbReference>
<keyword evidence="2" id="KW-0132">Cell division</keyword>
<keyword evidence="3" id="KW-0498">Mitosis</keyword>